<dbReference type="Proteomes" id="UP000004664">
    <property type="component" value="Unassembled WGS sequence"/>
</dbReference>
<dbReference type="HOGENOM" id="CLU_992596_0_0_6"/>
<dbReference type="RefSeq" id="WP_006891241.1">
    <property type="nucleotide sequence ID" value="NZ_JH109152.1"/>
</dbReference>
<protein>
    <submittedName>
        <fullName evidence="1">Uncharacterized protein</fullName>
    </submittedName>
</protein>
<name>G3IWS7_METTV</name>
<proteinExistence type="predicted"/>
<evidence type="ECO:0000313" key="1">
    <source>
        <dbReference type="EMBL" id="EGW23136.1"/>
    </source>
</evidence>
<sequence>MPSYRSKRIRDPIDVLRVRFWYEGVRSQMGCSTAKRLELHFWSQEDPDFMEKDPPGKWARYKLGKNTPRPSLINKVEKEVAGSAKELDHPLWKVLGFEEKALGNIDEWFKKLDQEVMEIVFRSTRPTPQLLQSFSLTLCRQLVRLGNLDSLTALLLYWHKSRRKDKIDQTQILVRQIYKILLIIGMEFYLRGLAEAFFELFRDKVFEKTNWGNQTFAMDYRHYFQGIRLLTRLVDHTNGLGILNSLEEEQELKYQLLAGKHGLHIPQILGIQLQSNRQEEPPTK</sequence>
<accession>G3IWS7</accession>
<dbReference type="AlphaFoldDB" id="G3IWS7"/>
<keyword evidence="2" id="KW-1185">Reference proteome</keyword>
<organism evidence="1 2">
    <name type="scientific">Methylobacter tundripaludum (strain ATCC BAA-1195 / DSM 17260 / SV96)</name>
    <dbReference type="NCBI Taxonomy" id="697282"/>
    <lineage>
        <taxon>Bacteria</taxon>
        <taxon>Pseudomonadati</taxon>
        <taxon>Pseudomonadota</taxon>
        <taxon>Gammaproteobacteria</taxon>
        <taxon>Methylococcales</taxon>
        <taxon>Methylococcaceae</taxon>
        <taxon>Methylobacter</taxon>
    </lineage>
</organism>
<gene>
    <name evidence="1" type="ORF">Mettu_1976</name>
</gene>
<dbReference type="OrthoDB" id="6997471at2"/>
<evidence type="ECO:0000313" key="2">
    <source>
        <dbReference type="Proteomes" id="UP000004664"/>
    </source>
</evidence>
<dbReference type="EMBL" id="JH109152">
    <property type="protein sequence ID" value="EGW23136.1"/>
    <property type="molecule type" value="Genomic_DNA"/>
</dbReference>
<reference evidence="1 2" key="1">
    <citation type="submission" date="2011-06" db="EMBL/GenBank/DDBJ databases">
        <title>Genomic sequence of Methylobacter tundripaludum SV96.</title>
        <authorList>
            <consortium name="US DOE Joint Genome Institute"/>
            <person name="Lucas S."/>
            <person name="Han J."/>
            <person name="Lapidus A."/>
            <person name="Cheng J.-F."/>
            <person name="Goodwin L."/>
            <person name="Pitluck S."/>
            <person name="Held B."/>
            <person name="Detter J.C."/>
            <person name="Han C."/>
            <person name="Tapia R."/>
            <person name="Land M."/>
            <person name="Hauser L."/>
            <person name="Kyrpides N."/>
            <person name="Ivanova N."/>
            <person name="Ovchinnikova G."/>
            <person name="Pagani I."/>
            <person name="Klotz M.G."/>
            <person name="Dispirito A.A."/>
            <person name="Murrell J.C."/>
            <person name="Dunfield P."/>
            <person name="Kalyuzhnaya M.G."/>
            <person name="Svenning M."/>
            <person name="Trotsenko Y.A."/>
            <person name="Stein L.Y."/>
            <person name="Woyke T."/>
        </authorList>
    </citation>
    <scope>NUCLEOTIDE SEQUENCE [LARGE SCALE GENOMIC DNA]</scope>
    <source>
        <strain evidence="2">ATCC BAA-1195 / DSM 17260 / SV96</strain>
    </source>
</reference>